<protein>
    <submittedName>
        <fullName evidence="2">Copper chaperone PCu(A)C</fullName>
    </submittedName>
</protein>
<dbReference type="PANTHER" id="PTHR36302:SF1">
    <property type="entry name" value="COPPER CHAPERONE PCU(A)C"/>
    <property type="match status" value="1"/>
</dbReference>
<dbReference type="PANTHER" id="PTHR36302">
    <property type="entry name" value="BLR7088 PROTEIN"/>
    <property type="match status" value="1"/>
</dbReference>
<gene>
    <name evidence="2" type="ORF">AB2B41_08005</name>
</gene>
<name>A0ABV3RKX7_9RHOB</name>
<feature type="signal peptide" evidence="1">
    <location>
        <begin position="1"/>
        <end position="23"/>
    </location>
</feature>
<evidence type="ECO:0000313" key="3">
    <source>
        <dbReference type="Proteomes" id="UP001556098"/>
    </source>
</evidence>
<dbReference type="InterPro" id="IPR058248">
    <property type="entry name" value="Lxx211020-like"/>
</dbReference>
<keyword evidence="1" id="KW-0732">Signal</keyword>
<comment type="caution">
    <text evidence="2">The sequence shown here is derived from an EMBL/GenBank/DDBJ whole genome shotgun (WGS) entry which is preliminary data.</text>
</comment>
<dbReference type="Proteomes" id="UP001556098">
    <property type="component" value="Unassembled WGS sequence"/>
</dbReference>
<feature type="chain" id="PRO_5047262222" evidence="1">
    <location>
        <begin position="24"/>
        <end position="159"/>
    </location>
</feature>
<dbReference type="InterPro" id="IPR036182">
    <property type="entry name" value="PCuAC_sf"/>
</dbReference>
<dbReference type="EMBL" id="JBFNXX010000005">
    <property type="protein sequence ID" value="MEW9919541.1"/>
    <property type="molecule type" value="Genomic_DNA"/>
</dbReference>
<organism evidence="2 3">
    <name type="scientific">Sulfitobacter sediminis</name>
    <dbReference type="NCBI Taxonomy" id="3234186"/>
    <lineage>
        <taxon>Bacteria</taxon>
        <taxon>Pseudomonadati</taxon>
        <taxon>Pseudomonadota</taxon>
        <taxon>Alphaproteobacteria</taxon>
        <taxon>Rhodobacterales</taxon>
        <taxon>Roseobacteraceae</taxon>
        <taxon>Sulfitobacter</taxon>
    </lineage>
</organism>
<dbReference type="Gene3D" id="2.60.40.1890">
    <property type="entry name" value="PCu(A)C copper chaperone"/>
    <property type="match status" value="1"/>
</dbReference>
<sequence>MTFTRLFMAGSTALMLMATPLLAGDISVKDAYMRSSTPSSVTGAAFLILENTGATDDRLIAAASEIAERVELHTHKQDANGVMQMMEVEEGFAVPAGGMHALKRGGDHIMFMRLKRPLEQGEEIAVTLTFEKAGEMQVLIPVDRERKPGHGSMNHGSDG</sequence>
<dbReference type="InterPro" id="IPR007410">
    <property type="entry name" value="LpqE-like"/>
</dbReference>
<reference evidence="2 3" key="1">
    <citation type="submission" date="2024-07" db="EMBL/GenBank/DDBJ databases">
        <title>Marimonas sp.nov., isolated from tidal-flat sediment.</title>
        <authorList>
            <person name="Jayan J.N."/>
            <person name="Lee S.S."/>
        </authorList>
    </citation>
    <scope>NUCLEOTIDE SEQUENCE [LARGE SCALE GENOMIC DNA]</scope>
    <source>
        <strain evidence="2 3">MJW-29</strain>
    </source>
</reference>
<accession>A0ABV3RKX7</accession>
<proteinExistence type="predicted"/>
<evidence type="ECO:0000256" key="1">
    <source>
        <dbReference type="SAM" id="SignalP"/>
    </source>
</evidence>
<dbReference type="SUPFAM" id="SSF110087">
    <property type="entry name" value="DR1885-like metal-binding protein"/>
    <property type="match status" value="1"/>
</dbReference>
<dbReference type="RefSeq" id="WP_367877248.1">
    <property type="nucleotide sequence ID" value="NZ_JBFNXX010000005.1"/>
</dbReference>
<dbReference type="Pfam" id="PF04314">
    <property type="entry name" value="PCuAC"/>
    <property type="match status" value="1"/>
</dbReference>
<keyword evidence="3" id="KW-1185">Reference proteome</keyword>
<evidence type="ECO:0000313" key="2">
    <source>
        <dbReference type="EMBL" id="MEW9919541.1"/>
    </source>
</evidence>